<organism evidence="3">
    <name type="scientific">marine sediment metagenome</name>
    <dbReference type="NCBI Taxonomy" id="412755"/>
    <lineage>
        <taxon>unclassified sequences</taxon>
        <taxon>metagenomes</taxon>
        <taxon>ecological metagenomes</taxon>
    </lineage>
</organism>
<name>A0A0F9R729_9ZZZZ</name>
<gene>
    <name evidence="3" type="ORF">LCGC14_0686190</name>
</gene>
<feature type="domain" description="Tip attachment protein J" evidence="2">
    <location>
        <begin position="332"/>
        <end position="481"/>
    </location>
</feature>
<feature type="region of interest" description="Disordered" evidence="1">
    <location>
        <begin position="92"/>
        <end position="113"/>
    </location>
</feature>
<dbReference type="AlphaFoldDB" id="A0A0F9R729"/>
<evidence type="ECO:0000313" key="3">
    <source>
        <dbReference type="EMBL" id="KKN45117.1"/>
    </source>
</evidence>
<accession>A0A0F9R729</accession>
<sequence length="814" mass="87218">MSGAKDFIIGGVAIGLSFVAAAVPGGQFLAGPLFAYGTGRIIQGLTKIFFTEEQRIQGQKLNVRSTQASLPVVYGISRVGLKVMDMRIVNDQDPATPSADPAALFPTGGGEDADEAADNDDILAKVGALALGAVDGTGVQDMNNVRVYSDTFNAIPNPGPFSAAPTNAGVDARYATHLKYILEDGSDVQSPRVELQNQLGWTANFHGRGVAYAAFFSFYRPDVWNQGMPQYTVEVTGNRVYDPRTSAFINFATSGPSSDNPALCVLDYLTSGRYGGAVPYAARDGGADDFIDEQSFIDAANYCDDLVSIQPSGTEKRFRMNAALDTGIMVAANVQDMLATCRGELIWQNGLYRLIIRQVTTPETFELTEDNIVGAIQWTRKGASVPNHMEAVFPDSLDNDYNPNTVTWPLVGDTTLLDEDAGVENRAELALPYTTTYLQAQRTIMVLLREARNDVFINLTATQAAYELQVGAVVKVTHEGPGFDQLEMTVRQISLTPDGLVGLALQQYTAAAYDLDTLAAQPSAPTTNLPDLTSIDPPTALVLTADETTTLRTQDGQAVPRIRVEWTPPVDPYLSHYEGQFFRTAAPTELEAIANPQKFDDNIFIWPVTEAENYTVQIRSVNSLGVKSAFVSASITVVSEGQPDFSLTAILDVSLAAVVEADGNAGVASYKIAFVKGFSPLTEPTDAVVRARGFVNGQKLSVADVNAAYTDVPVALGPGEACLFKAFAYSLAGGVGNESELPVTAFVTRFIDLVFLNLAGGNYTIVQDELLHNADIVFDLSESRLRIQDSVQGGAALAITSGDRILILAAPDVP</sequence>
<proteinExistence type="predicted"/>
<comment type="caution">
    <text evidence="3">The sequence shown here is derived from an EMBL/GenBank/DDBJ whole genome shotgun (WGS) entry which is preliminary data.</text>
</comment>
<protein>
    <recommendedName>
        <fullName evidence="2">Tip attachment protein J domain-containing protein</fullName>
    </recommendedName>
</protein>
<evidence type="ECO:0000256" key="1">
    <source>
        <dbReference type="SAM" id="MobiDB-lite"/>
    </source>
</evidence>
<reference evidence="3" key="1">
    <citation type="journal article" date="2015" name="Nature">
        <title>Complex archaea that bridge the gap between prokaryotes and eukaryotes.</title>
        <authorList>
            <person name="Spang A."/>
            <person name="Saw J.H."/>
            <person name="Jorgensen S.L."/>
            <person name="Zaremba-Niedzwiedzka K."/>
            <person name="Martijn J."/>
            <person name="Lind A.E."/>
            <person name="van Eijk R."/>
            <person name="Schleper C."/>
            <person name="Guy L."/>
            <person name="Ettema T.J."/>
        </authorList>
    </citation>
    <scope>NUCLEOTIDE SEQUENCE</scope>
</reference>
<dbReference type="InterPro" id="IPR032876">
    <property type="entry name" value="J_dom"/>
</dbReference>
<evidence type="ECO:0000259" key="2">
    <source>
        <dbReference type="Pfam" id="PF13550"/>
    </source>
</evidence>
<dbReference type="Pfam" id="PF13550">
    <property type="entry name" value="Phage-tail_3"/>
    <property type="match status" value="1"/>
</dbReference>
<dbReference type="EMBL" id="LAZR01001410">
    <property type="protein sequence ID" value="KKN45117.1"/>
    <property type="molecule type" value="Genomic_DNA"/>
</dbReference>